<dbReference type="Gene3D" id="1.10.287.130">
    <property type="match status" value="1"/>
</dbReference>
<evidence type="ECO:0000259" key="8">
    <source>
        <dbReference type="PROSITE" id="PS50109"/>
    </source>
</evidence>
<dbReference type="InterPro" id="IPR004358">
    <property type="entry name" value="Sig_transdc_His_kin-like_C"/>
</dbReference>
<dbReference type="PROSITE" id="PS50109">
    <property type="entry name" value="HIS_KIN"/>
    <property type="match status" value="1"/>
</dbReference>
<keyword evidence="5" id="KW-0902">Two-component regulatory system</keyword>
<keyword evidence="3" id="KW-0597">Phosphoprotein</keyword>
<dbReference type="InterPro" id="IPR003661">
    <property type="entry name" value="HisK_dim/P_dom"/>
</dbReference>
<dbReference type="InterPro" id="IPR036890">
    <property type="entry name" value="HATPase_C_sf"/>
</dbReference>
<dbReference type="PANTHER" id="PTHR43642">
    <property type="entry name" value="HYBRID SIGNAL TRANSDUCTION HISTIDINE KINASE G"/>
    <property type="match status" value="1"/>
</dbReference>
<evidence type="ECO:0000256" key="6">
    <source>
        <dbReference type="SAM" id="MobiDB-lite"/>
    </source>
</evidence>
<dbReference type="GO" id="GO:0005524">
    <property type="term" value="F:ATP binding"/>
    <property type="evidence" value="ECO:0007669"/>
    <property type="project" value="InterPro"/>
</dbReference>
<dbReference type="InterPro" id="IPR053159">
    <property type="entry name" value="Hybrid_Histidine_Kinase"/>
</dbReference>
<dbReference type="PRINTS" id="PR00344">
    <property type="entry name" value="BCTRLSENSOR"/>
</dbReference>
<keyword evidence="4" id="KW-0808">Transferase</keyword>
<feature type="compositionally biased region" description="Polar residues" evidence="6">
    <location>
        <begin position="342"/>
        <end position="351"/>
    </location>
</feature>
<dbReference type="SUPFAM" id="SSF55781">
    <property type="entry name" value="GAF domain-like"/>
    <property type="match status" value="1"/>
</dbReference>
<feature type="domain" description="Protein kinase" evidence="7">
    <location>
        <begin position="8"/>
        <end position="269"/>
    </location>
</feature>
<comment type="catalytic activity">
    <reaction evidence="1">
        <text>ATP + protein L-histidine = ADP + protein N-phospho-L-histidine.</text>
        <dbReference type="EC" id="2.7.13.3"/>
    </reaction>
</comment>
<accession>A0A928VXC1</accession>
<organism evidence="9 10">
    <name type="scientific">Zarconia navalis LEGE 11467</name>
    <dbReference type="NCBI Taxonomy" id="1828826"/>
    <lineage>
        <taxon>Bacteria</taxon>
        <taxon>Bacillati</taxon>
        <taxon>Cyanobacteriota</taxon>
        <taxon>Cyanophyceae</taxon>
        <taxon>Oscillatoriophycideae</taxon>
        <taxon>Oscillatoriales</taxon>
        <taxon>Oscillatoriales incertae sedis</taxon>
        <taxon>Zarconia</taxon>
        <taxon>Zarconia navalis</taxon>
    </lineage>
</organism>
<evidence type="ECO:0000256" key="5">
    <source>
        <dbReference type="ARBA" id="ARBA00023012"/>
    </source>
</evidence>
<evidence type="ECO:0000256" key="1">
    <source>
        <dbReference type="ARBA" id="ARBA00000085"/>
    </source>
</evidence>
<dbReference type="EMBL" id="JADEXN010000087">
    <property type="protein sequence ID" value="MBE9040472.1"/>
    <property type="molecule type" value="Genomic_DNA"/>
</dbReference>
<dbReference type="Pfam" id="PF00069">
    <property type="entry name" value="Pkinase"/>
    <property type="match status" value="1"/>
</dbReference>
<dbReference type="InterPro" id="IPR029016">
    <property type="entry name" value="GAF-like_dom_sf"/>
</dbReference>
<evidence type="ECO:0000256" key="2">
    <source>
        <dbReference type="ARBA" id="ARBA00012438"/>
    </source>
</evidence>
<dbReference type="SMART" id="SM00387">
    <property type="entry name" value="HATPase_c"/>
    <property type="match status" value="1"/>
</dbReference>
<dbReference type="SMART" id="SM00065">
    <property type="entry name" value="GAF"/>
    <property type="match status" value="1"/>
</dbReference>
<dbReference type="CDD" id="cd00082">
    <property type="entry name" value="HisKA"/>
    <property type="match status" value="1"/>
</dbReference>
<sequence>MLSLLPGYQISVLVYESTTSFIYQGYREQDDRPVVLKVLKPDYCNSTELERYQREYSITRRLDFEGIIQAYALEKYQNTLVMVLEDFGGKSLKSLMKEREFTLSEFLTIAIHIAEILGQVHSAGVIHKDINPSNILFVPESGQVKLIDFGISTGMSHDRMPIQNAQGLEGTLAYMSPEQTGRTNREIDYRADFYSLGVTFYELLTGTLPFQSKDVMELVHAHLAIAPIPPHEIRPELPQAVSEIVMKMLQKTPEDRYQSAWGIQADLVLCLMQLEATGLIEDLVPGENDVTQNFHIPAGLYGREREVETLLAVFDRVASPQKNQVASPAANSAPSRSDRSAVSLSPSSSKTARPSTEFILISGYSGMGKSALVASIHRPIGQKEGYFISGKFDRLQENIPYSAAISAFGDFVRQLLTHTEAQLSQWRGKLAEALGEQGQVIIDVIPELQLIIGEHPPLTPLEPEAERERFAEVFQKFVRVFCISPHPIVLFLDDLQWADDATLDLIEQLLIDEEIQYLLLVGACRSNEVGSAHPLMVLLDRLHDRACTVEQLELEPLELEPIVQLIADTLHSDERTVKPLAALVKYKTNGNPFFIREFLKTLYAEKLLVFDEESIGWQWDITQIEAMGMTDNVVGLTIAKLKTLPESTQQLLSLAACMGKDFDLHIIAAISQKSVSQTFHNLIPALVEGLVQPTSETSSSLANSHDSSVLIAQYKFLHDRVQRAANARLDGVTKQKIRFQIGKTLLERVREDRRSEMLYPIVDHWNASFKTIENKKDKVELVALNLEAARKAKDEMKYDLALDYLKAGIQSSPEEIWLSERSLAFAIHKERAKVEYLNGNLERSKILVQYLLNQATSPIEKAEFKNILIAQYTLETQYERAIETGLETLKSLGFNLPNSNLDSLLERDVENLESQMAQGDIARLKELPEISRIDIAIIIKLLRNLASPIFLKNKKLFGIINLKIIELSLKYGQAPESSTAYASYGILQNILFENPVRGFKFATLGVEVSDRAMAPAHKCETSMKLGAYLMPWVKPLRNSLNVFETGYRAGINSGALQFSGYTLVYKLLTLFYAGTNLGYILSEIPNFLTLCQKTQNIWAIDTISGLRFPLLNLCAQTQNYLEFQSEDMEESEYLANCEAHQTVISVCLHHLYKLQIFYLYGNYSSALDSAIAARENLATIESTMSIAEYQFFYGLTLAALYPSANSNLQKQYWQTLEAIQNQLERWTSHCPENFEHKCLLLSAEMAWISDAILEAVDLYDFAIASAKENEFIQHEALANERATKFWLARGKEKIASLYLNEAYRGYQRWGASRKVEELESKYAYLLTPSPIHSNFPDSLTLNGKFKSSMTVTFNSTRTRAGSLDLVAVTKAAQVLSGEIVLTQLLDKLMHTIVANAGATTGFLMLERDDRLTIEAIKSVGSDTIALQESIPANQIDRLPLSVINYVARTHENVVSSDPATESAFATDPYIQLHQPKSILCAPIQGQGKLIGLVYLENNITSGAFTDERLDVLMLLCAQAAIALENTRLYHDLQQSEMRERERGSQLKQSLKDLQEAQLKLVQGEKMATLGQLVAGIAHEINNPVGFIAANISHAQGYIEDLKSLLELYQDFYPDPVPEIVDEIDSIDLDFIIEDLPKIIGSMQVGTDRIRQISKSLRTFCRSDTSAKVLVDIHEGIDSTLMILKHRLKANDRRPEIDIIREYGQLPSVNCYAGQLNQVFMNILANAIDAFDEFNQNRTYTEIKQNPNQIKIKTELNDIGDRAVVRIEDNGNGMPEEVQQKVFEHLFTTKPVGKGTGLGLSISRQIVVEKHRGQLSCYSVPGEGTQFAIEIPLS</sequence>
<dbReference type="Pfam" id="PF13191">
    <property type="entry name" value="AAA_16"/>
    <property type="match status" value="1"/>
</dbReference>
<evidence type="ECO:0000313" key="9">
    <source>
        <dbReference type="EMBL" id="MBE9040472.1"/>
    </source>
</evidence>
<dbReference type="CDD" id="cd14014">
    <property type="entry name" value="STKc_PknB_like"/>
    <property type="match status" value="1"/>
</dbReference>
<dbReference type="InterPro" id="IPR011009">
    <property type="entry name" value="Kinase-like_dom_sf"/>
</dbReference>
<gene>
    <name evidence="9" type="ORF">IQ235_06670</name>
</gene>
<feature type="compositionally biased region" description="Low complexity" evidence="6">
    <location>
        <begin position="326"/>
        <end position="335"/>
    </location>
</feature>
<comment type="caution">
    <text evidence="9">The sequence shown here is derived from an EMBL/GenBank/DDBJ whole genome shotgun (WGS) entry which is preliminary data.</text>
</comment>
<keyword evidence="4" id="KW-0418">Kinase</keyword>
<dbReference type="InterPro" id="IPR005467">
    <property type="entry name" value="His_kinase_dom"/>
</dbReference>
<feature type="domain" description="Histidine kinase" evidence="8">
    <location>
        <begin position="1575"/>
        <end position="1833"/>
    </location>
</feature>
<keyword evidence="10" id="KW-1185">Reference proteome</keyword>
<dbReference type="Gene3D" id="3.40.50.300">
    <property type="entry name" value="P-loop containing nucleotide triphosphate hydrolases"/>
    <property type="match status" value="1"/>
</dbReference>
<evidence type="ECO:0000313" key="10">
    <source>
        <dbReference type="Proteomes" id="UP000621799"/>
    </source>
</evidence>
<feature type="region of interest" description="Disordered" evidence="6">
    <location>
        <begin position="324"/>
        <end position="351"/>
    </location>
</feature>
<dbReference type="InterPro" id="IPR003018">
    <property type="entry name" value="GAF"/>
</dbReference>
<dbReference type="RefSeq" id="WP_264320718.1">
    <property type="nucleotide sequence ID" value="NZ_JADEXN010000087.1"/>
</dbReference>
<evidence type="ECO:0000256" key="4">
    <source>
        <dbReference type="ARBA" id="ARBA00022777"/>
    </source>
</evidence>
<dbReference type="GO" id="GO:0000155">
    <property type="term" value="F:phosphorelay sensor kinase activity"/>
    <property type="evidence" value="ECO:0007669"/>
    <property type="project" value="InterPro"/>
</dbReference>
<protein>
    <recommendedName>
        <fullName evidence="2">histidine kinase</fullName>
        <ecNumber evidence="2">2.7.13.3</ecNumber>
    </recommendedName>
</protein>
<name>A0A928VXC1_9CYAN</name>
<dbReference type="Pfam" id="PF01590">
    <property type="entry name" value="GAF"/>
    <property type="match status" value="1"/>
</dbReference>
<dbReference type="InterPro" id="IPR003594">
    <property type="entry name" value="HATPase_dom"/>
</dbReference>
<evidence type="ECO:0000256" key="3">
    <source>
        <dbReference type="ARBA" id="ARBA00022553"/>
    </source>
</evidence>
<dbReference type="InterPro" id="IPR000719">
    <property type="entry name" value="Prot_kinase_dom"/>
</dbReference>
<dbReference type="SUPFAM" id="SSF56112">
    <property type="entry name" value="Protein kinase-like (PK-like)"/>
    <property type="match status" value="1"/>
</dbReference>
<dbReference type="Gene3D" id="1.10.510.10">
    <property type="entry name" value="Transferase(Phosphotransferase) domain 1"/>
    <property type="match status" value="1"/>
</dbReference>
<dbReference type="PANTHER" id="PTHR43642:SF1">
    <property type="entry name" value="HYBRID SIGNAL TRANSDUCTION HISTIDINE KINASE G"/>
    <property type="match status" value="1"/>
</dbReference>
<dbReference type="InterPro" id="IPR027417">
    <property type="entry name" value="P-loop_NTPase"/>
</dbReference>
<dbReference type="Gene3D" id="3.30.450.40">
    <property type="match status" value="1"/>
</dbReference>
<dbReference type="Gene3D" id="3.30.200.20">
    <property type="entry name" value="Phosphorylase Kinase, domain 1"/>
    <property type="match status" value="1"/>
</dbReference>
<dbReference type="InterPro" id="IPR041664">
    <property type="entry name" value="AAA_16"/>
</dbReference>
<proteinExistence type="predicted"/>
<dbReference type="PROSITE" id="PS50011">
    <property type="entry name" value="PROTEIN_KINASE_DOM"/>
    <property type="match status" value="1"/>
</dbReference>
<evidence type="ECO:0000259" key="7">
    <source>
        <dbReference type="PROSITE" id="PS50011"/>
    </source>
</evidence>
<dbReference type="SUPFAM" id="SSF52540">
    <property type="entry name" value="P-loop containing nucleoside triphosphate hydrolases"/>
    <property type="match status" value="1"/>
</dbReference>
<dbReference type="EC" id="2.7.13.3" evidence="2"/>
<reference evidence="9" key="1">
    <citation type="submission" date="2020-10" db="EMBL/GenBank/DDBJ databases">
        <authorList>
            <person name="Castelo-Branco R."/>
            <person name="Eusebio N."/>
            <person name="Adriana R."/>
            <person name="Vieira A."/>
            <person name="Brugerolle De Fraissinette N."/>
            <person name="Rezende De Castro R."/>
            <person name="Schneider M.P."/>
            <person name="Vasconcelos V."/>
            <person name="Leao P.N."/>
        </authorList>
    </citation>
    <scope>NUCLEOTIDE SEQUENCE</scope>
    <source>
        <strain evidence="9">LEGE 11467</strain>
    </source>
</reference>
<dbReference type="Proteomes" id="UP000621799">
    <property type="component" value="Unassembled WGS sequence"/>
</dbReference>
<dbReference type="Pfam" id="PF02518">
    <property type="entry name" value="HATPase_c"/>
    <property type="match status" value="1"/>
</dbReference>
<dbReference type="Gene3D" id="3.30.565.10">
    <property type="entry name" value="Histidine kinase-like ATPase, C-terminal domain"/>
    <property type="match status" value="1"/>
</dbReference>
<dbReference type="SUPFAM" id="SSF55874">
    <property type="entry name" value="ATPase domain of HSP90 chaperone/DNA topoisomerase II/histidine kinase"/>
    <property type="match status" value="1"/>
</dbReference>